<sequence>MPAIITDTFDYDDIVRVLDLDEAFVHHQIDALQPKYWRIVIKTKPKGLKIFAPVMVNGNRGIDYMIYMLSRDWQITKKQRLLDYMYFGVYRLTDGFHLVGFMYLDSNPLAKPEKAFFTPHFFDRYRERTGLPMDMPKMDVMKDWIMKNLHLNSDAQGNEKYPDGIFCVYPSGVALGRELPDGNSEMKTFVTYEMLRGEQIEKGENQSRAAKVQEAEGFRNCKELVDKLVKYGIHL</sequence>
<reference evidence="1 2" key="1">
    <citation type="submission" date="2016-11" db="EMBL/GenBank/DDBJ databases">
        <authorList>
            <person name="Jaros S."/>
            <person name="Januszkiewicz K."/>
            <person name="Wedrychowicz H."/>
        </authorList>
    </citation>
    <scope>NUCLEOTIDE SEQUENCE [LARGE SCALE GENOMIC DNA]</scope>
    <source>
        <strain evidence="1 2">KHT3</strain>
    </source>
</reference>
<organism evidence="1 2">
    <name type="scientific">Xylanibacter ruminicola</name>
    <name type="common">Prevotella ruminicola</name>
    <dbReference type="NCBI Taxonomy" id="839"/>
    <lineage>
        <taxon>Bacteria</taxon>
        <taxon>Pseudomonadati</taxon>
        <taxon>Bacteroidota</taxon>
        <taxon>Bacteroidia</taxon>
        <taxon>Bacteroidales</taxon>
        <taxon>Prevotellaceae</taxon>
        <taxon>Xylanibacter</taxon>
    </lineage>
</organism>
<name>A0A1M6X8Y1_XYLRU</name>
<dbReference type="OrthoDB" id="1091354at2"/>
<dbReference type="RefSeq" id="WP_073210130.1">
    <property type="nucleotide sequence ID" value="NZ_FRBD01000019.1"/>
</dbReference>
<dbReference type="AlphaFoldDB" id="A0A1M6X8Y1"/>
<proteinExistence type="predicted"/>
<accession>A0A1M6X8Y1</accession>
<evidence type="ECO:0000313" key="2">
    <source>
        <dbReference type="Proteomes" id="UP000184130"/>
    </source>
</evidence>
<gene>
    <name evidence="1" type="ORF">SAMN05216463_11979</name>
</gene>
<dbReference type="EMBL" id="FRBD01000019">
    <property type="protein sequence ID" value="SHL02462.1"/>
    <property type="molecule type" value="Genomic_DNA"/>
</dbReference>
<evidence type="ECO:0000313" key="1">
    <source>
        <dbReference type="EMBL" id="SHL02462.1"/>
    </source>
</evidence>
<protein>
    <submittedName>
        <fullName evidence="1">Uncharacterized protein</fullName>
    </submittedName>
</protein>
<dbReference type="Proteomes" id="UP000184130">
    <property type="component" value="Unassembled WGS sequence"/>
</dbReference>